<keyword evidence="4 17" id="KW-1003">Cell membrane</keyword>
<keyword evidence="6" id="KW-0597">Phosphoprotein</keyword>
<dbReference type="AlphaFoldDB" id="A0A1I5SH23"/>
<dbReference type="EMBL" id="BJWI01000057">
    <property type="protein sequence ID" value="GEM02751.1"/>
    <property type="molecule type" value="Genomic_DNA"/>
</dbReference>
<dbReference type="InterPro" id="IPR018303">
    <property type="entry name" value="ATPase_P-typ_P_site"/>
</dbReference>
<evidence type="ECO:0000313" key="20">
    <source>
        <dbReference type="EMBL" id="SFP69656.1"/>
    </source>
</evidence>
<evidence type="ECO:0000313" key="21">
    <source>
        <dbReference type="Proteomes" id="UP000242243"/>
    </source>
</evidence>
<dbReference type="STRING" id="306540.SAMN05421839_1444"/>
<proteinExistence type="inferred from homology"/>
<dbReference type="OrthoDB" id="9813266at2"/>
<evidence type="ECO:0000256" key="11">
    <source>
        <dbReference type="ARBA" id="ARBA00022967"/>
    </source>
</evidence>
<keyword evidence="8 17" id="KW-0479">Metal-binding</keyword>
<dbReference type="SFLD" id="SFLDG00002">
    <property type="entry name" value="C1.7:_P-type_atpase_like"/>
    <property type="match status" value="1"/>
</dbReference>
<dbReference type="SUPFAM" id="SSF55008">
    <property type="entry name" value="HMA, heavy metal-associated domain"/>
    <property type="match status" value="1"/>
</dbReference>
<keyword evidence="5" id="KW-0104">Cadmium</keyword>
<evidence type="ECO:0000256" key="13">
    <source>
        <dbReference type="ARBA" id="ARBA00023065"/>
    </source>
</evidence>
<dbReference type="SFLD" id="SFLDF00027">
    <property type="entry name" value="p-type_atpase"/>
    <property type="match status" value="1"/>
</dbReference>
<sequence length="709" mass="76543">MESIEQQTQTYRVEGFSCANCAKTFENNVKELPSVTGAKVNFGASKITVSGDVSIEALEKAGAFEGLKLSADGMKKAKTTTEVKETLPWYKQYETELFGLVFLVLGVVSSVMSGQSHPMTALLVLISSLVLGYQLFKIGLKNLTRLTFDMRTLMTVAVLGGVLIGEWLEVGIVVMLFRVSELLESYSMDKARQSIASLVNMAPTQAQIRRSSGDEIVEVSEIQIGDVMVVKPGEKLAMDGVVIEGTSLINQAAITGESMPEEKSPGDDVYAGTLNTDALLFVEVTKRIEDTTLQKIIHLVEEAQGEKAPAERFIDAFAKVYTPIIMLISVLVMVLPPLMFNQEFSTWFYQGLAILIVGCPCALVVSTPISIVSAIGNAAKRGVLIKGGIHLETLGRINAIAFDKTGTLTKGEPFVTDIVTMNGVSETDVFRIVYSLEKDTTHPLAKALTIKAENHIDTTTSLPLKAITALPGRGIKGESEGITYTVESPKRLIGDLSPTTGEQIQALEHKGKTVVVVTKDTEILAYMAIADEVHENARETLRQLHNLGVKKTVMLTGDNHRAALDIGNRLGIDDVQSELLPEDKLTVIEDLTTTYTNVAMVGDGVNDAPAMAKASVGIAMGAKGTDTALETADMALMADDLTLLPFAVKLSRKSLRIIKANVTFSLLIKLVALLLVIPGWLTLWIAIVSDIGATLLVSLNSMRLMKVKP</sequence>
<dbReference type="RefSeq" id="WP_089833591.1">
    <property type="nucleotide sequence ID" value="NZ_BJWI01000057.1"/>
</dbReference>
<dbReference type="PROSITE" id="PS00154">
    <property type="entry name" value="ATPASE_E1_E2"/>
    <property type="match status" value="1"/>
</dbReference>
<dbReference type="NCBIfam" id="TIGR01525">
    <property type="entry name" value="ATPase-IB_hvy"/>
    <property type="match status" value="1"/>
</dbReference>
<dbReference type="GO" id="GO:0005886">
    <property type="term" value="C:plasma membrane"/>
    <property type="evidence" value="ECO:0007669"/>
    <property type="project" value="UniProtKB-SubCell"/>
</dbReference>
<dbReference type="Pfam" id="PF00403">
    <property type="entry name" value="HMA"/>
    <property type="match status" value="1"/>
</dbReference>
<dbReference type="InterPro" id="IPR006121">
    <property type="entry name" value="HMA_dom"/>
</dbReference>
<dbReference type="Proteomes" id="UP000321547">
    <property type="component" value="Unassembled WGS sequence"/>
</dbReference>
<evidence type="ECO:0000256" key="8">
    <source>
        <dbReference type="ARBA" id="ARBA00022723"/>
    </source>
</evidence>
<dbReference type="InterPro" id="IPR059000">
    <property type="entry name" value="ATPase_P-type_domA"/>
</dbReference>
<keyword evidence="10 17" id="KW-0067">ATP-binding</keyword>
<dbReference type="InterPro" id="IPR001757">
    <property type="entry name" value="P_typ_ATPase"/>
</dbReference>
<evidence type="ECO:0000256" key="14">
    <source>
        <dbReference type="ARBA" id="ARBA00023136"/>
    </source>
</evidence>
<evidence type="ECO:0000313" key="22">
    <source>
        <dbReference type="Proteomes" id="UP000321547"/>
    </source>
</evidence>
<dbReference type="GO" id="GO:0046872">
    <property type="term" value="F:metal ion binding"/>
    <property type="evidence" value="ECO:0007669"/>
    <property type="project" value="UniProtKB-KW"/>
</dbReference>
<dbReference type="InterPro" id="IPR023299">
    <property type="entry name" value="ATPase_P-typ_cyto_dom_N"/>
</dbReference>
<evidence type="ECO:0000256" key="4">
    <source>
        <dbReference type="ARBA" id="ARBA00022475"/>
    </source>
</evidence>
<dbReference type="PROSITE" id="PS50846">
    <property type="entry name" value="HMA_2"/>
    <property type="match status" value="1"/>
</dbReference>
<evidence type="ECO:0000256" key="9">
    <source>
        <dbReference type="ARBA" id="ARBA00022741"/>
    </source>
</evidence>
<evidence type="ECO:0000256" key="10">
    <source>
        <dbReference type="ARBA" id="ARBA00022840"/>
    </source>
</evidence>
<evidence type="ECO:0000259" key="18">
    <source>
        <dbReference type="PROSITE" id="PS50846"/>
    </source>
</evidence>
<dbReference type="PRINTS" id="PR00941">
    <property type="entry name" value="CDATPASE"/>
</dbReference>
<keyword evidence="7 17" id="KW-0812">Transmembrane</keyword>
<reference evidence="20 21" key="1">
    <citation type="submission" date="2016-10" db="EMBL/GenBank/DDBJ databases">
        <authorList>
            <person name="de Groot N.N."/>
        </authorList>
    </citation>
    <scope>NUCLEOTIDE SEQUENCE [LARGE SCALE GENOMIC DNA]</scope>
    <source>
        <strain evidence="20 21">DSM 17073</strain>
    </source>
</reference>
<feature type="transmembrane region" description="Helical" evidence="17">
    <location>
        <begin position="657"/>
        <end position="677"/>
    </location>
</feature>
<dbReference type="SUPFAM" id="SSF81665">
    <property type="entry name" value="Calcium ATPase, transmembrane domain M"/>
    <property type="match status" value="1"/>
</dbReference>
<dbReference type="InterPro" id="IPR008250">
    <property type="entry name" value="ATPase_P-typ_transduc_dom_A_sf"/>
</dbReference>
<feature type="transmembrane region" description="Helical" evidence="17">
    <location>
        <begin position="121"/>
        <end position="140"/>
    </location>
</feature>
<dbReference type="SFLD" id="SFLDS00003">
    <property type="entry name" value="Haloacid_Dehalogenase"/>
    <property type="match status" value="1"/>
</dbReference>
<dbReference type="NCBIfam" id="TIGR01494">
    <property type="entry name" value="ATPase_P-type"/>
    <property type="match status" value="1"/>
</dbReference>
<evidence type="ECO:0000256" key="6">
    <source>
        <dbReference type="ARBA" id="ARBA00022553"/>
    </source>
</evidence>
<organism evidence="20 21">
    <name type="scientific">Halolactibacillus halophilus</name>
    <dbReference type="NCBI Taxonomy" id="306540"/>
    <lineage>
        <taxon>Bacteria</taxon>
        <taxon>Bacillati</taxon>
        <taxon>Bacillota</taxon>
        <taxon>Bacilli</taxon>
        <taxon>Bacillales</taxon>
        <taxon>Bacillaceae</taxon>
        <taxon>Halolactibacillus</taxon>
    </lineage>
</organism>
<dbReference type="EC" id="7.2.2.21" evidence="15"/>
<feature type="transmembrane region" description="Helical" evidence="17">
    <location>
        <begin position="320"/>
        <end position="340"/>
    </location>
</feature>
<dbReference type="InterPro" id="IPR036412">
    <property type="entry name" value="HAD-like_sf"/>
</dbReference>
<evidence type="ECO:0000256" key="5">
    <source>
        <dbReference type="ARBA" id="ARBA00022539"/>
    </source>
</evidence>
<dbReference type="SUPFAM" id="SSF81653">
    <property type="entry name" value="Calcium ATPase, transduction domain A"/>
    <property type="match status" value="1"/>
</dbReference>
<dbReference type="Pfam" id="PF00702">
    <property type="entry name" value="Hydrolase"/>
    <property type="match status" value="1"/>
</dbReference>
<gene>
    <name evidence="19" type="ORF">HHA03_22830</name>
    <name evidence="20" type="ORF">SAMN05421839_1444</name>
</gene>
<feature type="domain" description="HMA" evidence="18">
    <location>
        <begin position="7"/>
        <end position="70"/>
    </location>
</feature>
<dbReference type="InterPro" id="IPR023214">
    <property type="entry name" value="HAD_sf"/>
</dbReference>
<evidence type="ECO:0000256" key="1">
    <source>
        <dbReference type="ARBA" id="ARBA00004651"/>
    </source>
</evidence>
<evidence type="ECO:0000256" key="7">
    <source>
        <dbReference type="ARBA" id="ARBA00022692"/>
    </source>
</evidence>
<dbReference type="GO" id="GO:0005524">
    <property type="term" value="F:ATP binding"/>
    <property type="evidence" value="ECO:0007669"/>
    <property type="project" value="UniProtKB-UniRule"/>
</dbReference>
<keyword evidence="12 17" id="KW-1133">Transmembrane helix</keyword>
<dbReference type="Gene3D" id="3.40.50.1000">
    <property type="entry name" value="HAD superfamily/HAD-like"/>
    <property type="match status" value="1"/>
</dbReference>
<keyword evidence="13" id="KW-0406">Ion transport</keyword>
<protein>
    <recommendedName>
        <fullName evidence="15">Cd(2+)-exporting ATPase</fullName>
        <ecNumber evidence="15">7.2.2.21</ecNumber>
    </recommendedName>
</protein>
<dbReference type="EMBL" id="FOXC01000044">
    <property type="protein sequence ID" value="SFP69656.1"/>
    <property type="molecule type" value="Genomic_DNA"/>
</dbReference>
<dbReference type="GO" id="GO:0016887">
    <property type="term" value="F:ATP hydrolysis activity"/>
    <property type="evidence" value="ECO:0007669"/>
    <property type="project" value="InterPro"/>
</dbReference>
<evidence type="ECO:0000313" key="19">
    <source>
        <dbReference type="EMBL" id="GEM02751.1"/>
    </source>
</evidence>
<dbReference type="PRINTS" id="PR00119">
    <property type="entry name" value="CATATPASE"/>
</dbReference>
<comment type="similarity">
    <text evidence="2 17">Belongs to the cation transport ATPase (P-type) (TC 3.A.3) family. Type IB subfamily.</text>
</comment>
<dbReference type="PANTHER" id="PTHR48085">
    <property type="entry name" value="CADMIUM/ZINC-TRANSPORTING ATPASE HMA2-RELATED"/>
    <property type="match status" value="1"/>
</dbReference>
<name>A0A1I5SH23_9BACI</name>
<comment type="subcellular location">
    <subcellularLocation>
        <location evidence="1">Cell membrane</location>
        <topology evidence="1">Multi-pass membrane protein</topology>
    </subcellularLocation>
</comment>
<dbReference type="SUPFAM" id="SSF56784">
    <property type="entry name" value="HAD-like"/>
    <property type="match status" value="1"/>
</dbReference>
<dbReference type="Proteomes" id="UP000242243">
    <property type="component" value="Unassembled WGS sequence"/>
</dbReference>
<keyword evidence="9 17" id="KW-0547">Nucleotide-binding</keyword>
<dbReference type="Gene3D" id="3.30.70.100">
    <property type="match status" value="1"/>
</dbReference>
<evidence type="ECO:0000256" key="15">
    <source>
        <dbReference type="ARBA" id="ARBA00039103"/>
    </source>
</evidence>
<dbReference type="CDD" id="cd00371">
    <property type="entry name" value="HMA"/>
    <property type="match status" value="1"/>
</dbReference>
<evidence type="ECO:0000256" key="2">
    <source>
        <dbReference type="ARBA" id="ARBA00006024"/>
    </source>
</evidence>
<dbReference type="InterPro" id="IPR027256">
    <property type="entry name" value="P-typ_ATPase_IB"/>
</dbReference>
<reference evidence="19 22" key="2">
    <citation type="submission" date="2019-07" db="EMBL/GenBank/DDBJ databases">
        <title>Whole genome shotgun sequence of Halolactibacillus halophilus NBRC 100868.</title>
        <authorList>
            <person name="Hosoyama A."/>
            <person name="Uohara A."/>
            <person name="Ohji S."/>
            <person name="Ichikawa N."/>
        </authorList>
    </citation>
    <scope>NUCLEOTIDE SEQUENCE [LARGE SCALE GENOMIC DNA]</scope>
    <source>
        <strain evidence="19 22">NBRC 100868</strain>
    </source>
</reference>
<evidence type="ECO:0000256" key="12">
    <source>
        <dbReference type="ARBA" id="ARBA00022989"/>
    </source>
</evidence>
<dbReference type="InterPro" id="IPR051014">
    <property type="entry name" value="Cation_Transport_ATPase_IB"/>
</dbReference>
<dbReference type="Pfam" id="PF00122">
    <property type="entry name" value="E1-E2_ATPase"/>
    <property type="match status" value="1"/>
</dbReference>
<keyword evidence="22" id="KW-1185">Reference proteome</keyword>
<dbReference type="Gene3D" id="2.70.150.10">
    <property type="entry name" value="Calcium-transporting ATPase, cytoplasmic transduction domain A"/>
    <property type="match status" value="1"/>
</dbReference>
<evidence type="ECO:0000256" key="16">
    <source>
        <dbReference type="ARBA" id="ARBA00049338"/>
    </source>
</evidence>
<dbReference type="Gene3D" id="3.40.1110.10">
    <property type="entry name" value="Calcium-transporting ATPase, cytoplasmic domain N"/>
    <property type="match status" value="1"/>
</dbReference>
<evidence type="ECO:0000256" key="3">
    <source>
        <dbReference type="ARBA" id="ARBA00022448"/>
    </source>
</evidence>
<dbReference type="PANTHER" id="PTHR48085:SF5">
    <property type="entry name" value="CADMIUM_ZINC-TRANSPORTING ATPASE HMA4-RELATED"/>
    <property type="match status" value="1"/>
</dbReference>
<feature type="transmembrane region" description="Helical" evidence="17">
    <location>
        <begin position="97"/>
        <end position="114"/>
    </location>
</feature>
<keyword evidence="14 17" id="KW-0472">Membrane</keyword>
<dbReference type="FunFam" id="2.70.150.10:FF:000002">
    <property type="entry name" value="Copper-transporting ATPase 1, putative"/>
    <property type="match status" value="1"/>
</dbReference>
<dbReference type="GO" id="GO:0008551">
    <property type="term" value="F:P-type cadmium transporter activity"/>
    <property type="evidence" value="ECO:0007669"/>
    <property type="project" value="UniProtKB-EC"/>
</dbReference>
<evidence type="ECO:0000256" key="17">
    <source>
        <dbReference type="RuleBase" id="RU362081"/>
    </source>
</evidence>
<feature type="transmembrane region" description="Helical" evidence="17">
    <location>
        <begin position="352"/>
        <end position="376"/>
    </location>
</feature>
<dbReference type="InterPro" id="IPR017969">
    <property type="entry name" value="Heavy-metal-associated_CS"/>
</dbReference>
<dbReference type="InterPro" id="IPR036163">
    <property type="entry name" value="HMA_dom_sf"/>
</dbReference>
<keyword evidence="11" id="KW-1278">Translocase</keyword>
<accession>A0A1I5SH23</accession>
<dbReference type="PROSITE" id="PS01047">
    <property type="entry name" value="HMA_1"/>
    <property type="match status" value="1"/>
</dbReference>
<dbReference type="InterPro" id="IPR023298">
    <property type="entry name" value="ATPase_P-typ_TM_dom_sf"/>
</dbReference>
<comment type="catalytic activity">
    <reaction evidence="16">
        <text>Cd(2+)(in) + ATP + H2O = Cd(2+)(out) + ADP + phosphate + H(+)</text>
        <dbReference type="Rhea" id="RHEA:12132"/>
        <dbReference type="ChEBI" id="CHEBI:15377"/>
        <dbReference type="ChEBI" id="CHEBI:15378"/>
        <dbReference type="ChEBI" id="CHEBI:30616"/>
        <dbReference type="ChEBI" id="CHEBI:43474"/>
        <dbReference type="ChEBI" id="CHEBI:48775"/>
        <dbReference type="ChEBI" id="CHEBI:456216"/>
        <dbReference type="EC" id="7.2.2.21"/>
    </reaction>
</comment>
<keyword evidence="3" id="KW-0813">Transport</keyword>
<dbReference type="InterPro" id="IPR044492">
    <property type="entry name" value="P_typ_ATPase_HD_dom"/>
</dbReference>